<feature type="region of interest" description="Disordered" evidence="1">
    <location>
        <begin position="1"/>
        <end position="44"/>
    </location>
</feature>
<keyword evidence="3" id="KW-1185">Reference proteome</keyword>
<evidence type="ECO:0000313" key="2">
    <source>
        <dbReference type="EMBL" id="PKI63046.1"/>
    </source>
</evidence>
<proteinExistence type="predicted"/>
<protein>
    <submittedName>
        <fullName evidence="2">Uncharacterized protein</fullName>
    </submittedName>
</protein>
<gene>
    <name evidence="2" type="ORF">CRG98_016570</name>
</gene>
<reference evidence="2 3" key="1">
    <citation type="submission" date="2017-11" db="EMBL/GenBank/DDBJ databases">
        <title>De-novo sequencing of pomegranate (Punica granatum L.) genome.</title>
        <authorList>
            <person name="Akparov Z."/>
            <person name="Amiraslanov A."/>
            <person name="Hajiyeva S."/>
            <person name="Abbasov M."/>
            <person name="Kaur K."/>
            <person name="Hamwieh A."/>
            <person name="Solovyev V."/>
            <person name="Salamov A."/>
            <person name="Braich B."/>
            <person name="Kosarev P."/>
            <person name="Mahmoud A."/>
            <person name="Hajiyev E."/>
            <person name="Babayeva S."/>
            <person name="Izzatullayeva V."/>
            <person name="Mammadov A."/>
            <person name="Mammadov A."/>
            <person name="Sharifova S."/>
            <person name="Ojaghi J."/>
            <person name="Eynullazada K."/>
            <person name="Bayramov B."/>
            <person name="Abdulazimova A."/>
            <person name="Shahmuradov I."/>
        </authorList>
    </citation>
    <scope>NUCLEOTIDE SEQUENCE [LARGE SCALE GENOMIC DNA]</scope>
    <source>
        <strain evidence="3">cv. AG2017</strain>
        <tissue evidence="2">Leaf</tissue>
    </source>
</reference>
<accession>A0A2I0K5R3</accession>
<evidence type="ECO:0000256" key="1">
    <source>
        <dbReference type="SAM" id="MobiDB-lite"/>
    </source>
</evidence>
<organism evidence="2 3">
    <name type="scientific">Punica granatum</name>
    <name type="common">Pomegranate</name>
    <dbReference type="NCBI Taxonomy" id="22663"/>
    <lineage>
        <taxon>Eukaryota</taxon>
        <taxon>Viridiplantae</taxon>
        <taxon>Streptophyta</taxon>
        <taxon>Embryophyta</taxon>
        <taxon>Tracheophyta</taxon>
        <taxon>Spermatophyta</taxon>
        <taxon>Magnoliopsida</taxon>
        <taxon>eudicotyledons</taxon>
        <taxon>Gunneridae</taxon>
        <taxon>Pentapetalae</taxon>
        <taxon>rosids</taxon>
        <taxon>malvids</taxon>
        <taxon>Myrtales</taxon>
        <taxon>Lythraceae</taxon>
        <taxon>Punica</taxon>
    </lineage>
</organism>
<dbReference type="AlphaFoldDB" id="A0A2I0K5R3"/>
<feature type="compositionally biased region" description="Basic and acidic residues" evidence="1">
    <location>
        <begin position="1"/>
        <end position="18"/>
    </location>
</feature>
<evidence type="ECO:0000313" key="3">
    <source>
        <dbReference type="Proteomes" id="UP000233551"/>
    </source>
</evidence>
<dbReference type="EMBL" id="PGOL01000913">
    <property type="protein sequence ID" value="PKI63046.1"/>
    <property type="molecule type" value="Genomic_DNA"/>
</dbReference>
<sequence length="131" mass="14316">MGIKLGRIEGPTRKKEGETSNTTTGASSTGAGKIVTEALGPNFNPVDQNQSLKCEFHMDAPRHTTDNCYGLRGKLQDMIEKNLLSFNEVNCPNVQNNPVPDHDSSSRPIVNMIATYPLGQDEIEEEESISP</sequence>
<dbReference type="Proteomes" id="UP000233551">
    <property type="component" value="Unassembled WGS sequence"/>
</dbReference>
<feature type="compositionally biased region" description="Low complexity" evidence="1">
    <location>
        <begin position="19"/>
        <end position="32"/>
    </location>
</feature>
<comment type="caution">
    <text evidence="2">The sequence shown here is derived from an EMBL/GenBank/DDBJ whole genome shotgun (WGS) entry which is preliminary data.</text>
</comment>
<name>A0A2I0K5R3_PUNGR</name>